<reference evidence="1 2" key="1">
    <citation type="submission" date="2006-02" db="EMBL/GenBank/DDBJ databases">
        <authorList>
            <person name="Waterbury J."/>
            <person name="Ferriera S."/>
            <person name="Johnson J."/>
            <person name="Kravitz S."/>
            <person name="Halpern A."/>
            <person name="Remington K."/>
            <person name="Beeson K."/>
            <person name="Tran B."/>
            <person name="Rogers Y.-H."/>
            <person name="Friedman R."/>
            <person name="Venter J.C."/>
        </authorList>
    </citation>
    <scope>NUCLEOTIDE SEQUENCE [LARGE SCALE GENOMIC DNA]</scope>
    <source>
        <strain evidence="1 2">Nb-231</strain>
    </source>
</reference>
<dbReference type="AlphaFoldDB" id="A4BNC9"/>
<evidence type="ECO:0000313" key="2">
    <source>
        <dbReference type="Proteomes" id="UP000003374"/>
    </source>
</evidence>
<proteinExistence type="predicted"/>
<protein>
    <submittedName>
        <fullName evidence="1">Uncharacterized protein</fullName>
    </submittedName>
</protein>
<name>A4BNC9_9GAMM</name>
<comment type="caution">
    <text evidence="1">The sequence shown here is derived from an EMBL/GenBank/DDBJ whole genome shotgun (WGS) entry which is preliminary data.</text>
</comment>
<dbReference type="Proteomes" id="UP000003374">
    <property type="component" value="Unassembled WGS sequence"/>
</dbReference>
<keyword evidence="2" id="KW-1185">Reference proteome</keyword>
<accession>A4BNC9</accession>
<dbReference type="HOGENOM" id="CLU_3419059_0_0_6"/>
<gene>
    <name evidence="1" type="ORF">NB231_09758</name>
</gene>
<evidence type="ECO:0000313" key="1">
    <source>
        <dbReference type="EMBL" id="EAR22728.1"/>
    </source>
</evidence>
<organism evidence="1 2">
    <name type="scientific">Nitrococcus mobilis Nb-231</name>
    <dbReference type="NCBI Taxonomy" id="314278"/>
    <lineage>
        <taxon>Bacteria</taxon>
        <taxon>Pseudomonadati</taxon>
        <taxon>Pseudomonadota</taxon>
        <taxon>Gammaproteobacteria</taxon>
        <taxon>Chromatiales</taxon>
        <taxon>Ectothiorhodospiraceae</taxon>
        <taxon>Nitrococcus</taxon>
    </lineage>
</organism>
<dbReference type="EMBL" id="AAOF01000002">
    <property type="protein sequence ID" value="EAR22728.1"/>
    <property type="molecule type" value="Genomic_DNA"/>
</dbReference>
<sequence length="25" mass="2747">MIYIDAYFLVAVALPNFGRATDSAK</sequence>